<sequence>MPLNYSSSWDENRFGLVAAAIMTIGLEGGGAGRMPVWRIYQYGIFDSKEKAYKGFKYDLAARPMKSASMEPQRARVYEARAR</sequence>
<comment type="caution">
    <text evidence="1">The sequence shown here is derived from an EMBL/GenBank/DDBJ whole genome shotgun (WGS) entry which is preliminary data.</text>
</comment>
<evidence type="ECO:0000313" key="1">
    <source>
        <dbReference type="EMBL" id="TEB38860.1"/>
    </source>
</evidence>
<dbReference type="AlphaFoldDB" id="A0A4Y7TXG3"/>
<accession>A0A4Y7TXG3</accession>
<dbReference type="Proteomes" id="UP000298030">
    <property type="component" value="Unassembled WGS sequence"/>
</dbReference>
<dbReference type="EMBL" id="QPFP01000002">
    <property type="protein sequence ID" value="TEB38860.1"/>
    <property type="molecule type" value="Genomic_DNA"/>
</dbReference>
<evidence type="ECO:0000313" key="2">
    <source>
        <dbReference type="Proteomes" id="UP000298030"/>
    </source>
</evidence>
<protein>
    <submittedName>
        <fullName evidence="1">Uncharacterized protein</fullName>
    </submittedName>
</protein>
<gene>
    <name evidence="1" type="ORF">FA13DRAFT_1724807</name>
</gene>
<keyword evidence="2" id="KW-1185">Reference proteome</keyword>
<organism evidence="1 2">
    <name type="scientific">Coprinellus micaceus</name>
    <name type="common">Glistening ink-cap mushroom</name>
    <name type="synonym">Coprinus micaceus</name>
    <dbReference type="NCBI Taxonomy" id="71717"/>
    <lineage>
        <taxon>Eukaryota</taxon>
        <taxon>Fungi</taxon>
        <taxon>Dikarya</taxon>
        <taxon>Basidiomycota</taxon>
        <taxon>Agaricomycotina</taxon>
        <taxon>Agaricomycetes</taxon>
        <taxon>Agaricomycetidae</taxon>
        <taxon>Agaricales</taxon>
        <taxon>Agaricineae</taxon>
        <taxon>Psathyrellaceae</taxon>
        <taxon>Coprinellus</taxon>
    </lineage>
</organism>
<reference evidence="1 2" key="1">
    <citation type="journal article" date="2019" name="Nat. Ecol. Evol.">
        <title>Megaphylogeny resolves global patterns of mushroom evolution.</title>
        <authorList>
            <person name="Varga T."/>
            <person name="Krizsan K."/>
            <person name="Foldi C."/>
            <person name="Dima B."/>
            <person name="Sanchez-Garcia M."/>
            <person name="Sanchez-Ramirez S."/>
            <person name="Szollosi G.J."/>
            <person name="Szarkandi J.G."/>
            <person name="Papp V."/>
            <person name="Albert L."/>
            <person name="Andreopoulos W."/>
            <person name="Angelini C."/>
            <person name="Antonin V."/>
            <person name="Barry K.W."/>
            <person name="Bougher N.L."/>
            <person name="Buchanan P."/>
            <person name="Buyck B."/>
            <person name="Bense V."/>
            <person name="Catcheside P."/>
            <person name="Chovatia M."/>
            <person name="Cooper J."/>
            <person name="Damon W."/>
            <person name="Desjardin D."/>
            <person name="Finy P."/>
            <person name="Geml J."/>
            <person name="Haridas S."/>
            <person name="Hughes K."/>
            <person name="Justo A."/>
            <person name="Karasinski D."/>
            <person name="Kautmanova I."/>
            <person name="Kiss B."/>
            <person name="Kocsube S."/>
            <person name="Kotiranta H."/>
            <person name="LaButti K.M."/>
            <person name="Lechner B.E."/>
            <person name="Liimatainen K."/>
            <person name="Lipzen A."/>
            <person name="Lukacs Z."/>
            <person name="Mihaltcheva S."/>
            <person name="Morgado L.N."/>
            <person name="Niskanen T."/>
            <person name="Noordeloos M.E."/>
            <person name="Ohm R.A."/>
            <person name="Ortiz-Santana B."/>
            <person name="Ovrebo C."/>
            <person name="Racz N."/>
            <person name="Riley R."/>
            <person name="Savchenko A."/>
            <person name="Shiryaev A."/>
            <person name="Soop K."/>
            <person name="Spirin V."/>
            <person name="Szebenyi C."/>
            <person name="Tomsovsky M."/>
            <person name="Tulloss R.E."/>
            <person name="Uehling J."/>
            <person name="Grigoriev I.V."/>
            <person name="Vagvolgyi C."/>
            <person name="Papp T."/>
            <person name="Martin F.M."/>
            <person name="Miettinen O."/>
            <person name="Hibbett D.S."/>
            <person name="Nagy L.G."/>
        </authorList>
    </citation>
    <scope>NUCLEOTIDE SEQUENCE [LARGE SCALE GENOMIC DNA]</scope>
    <source>
        <strain evidence="1 2">FP101781</strain>
    </source>
</reference>
<feature type="non-terminal residue" evidence="1">
    <location>
        <position position="1"/>
    </location>
</feature>
<name>A0A4Y7TXG3_COPMI</name>
<proteinExistence type="predicted"/>